<keyword evidence="4 13" id="KW-0328">Glycosyltransferase</keyword>
<comment type="similarity">
    <text evidence="3 13">Belongs to the glycosyltransferase 31 family.</text>
</comment>
<evidence type="ECO:0000313" key="15">
    <source>
        <dbReference type="Proteomes" id="UP001187343"/>
    </source>
</evidence>
<keyword evidence="9 13" id="KW-0333">Golgi apparatus</keyword>
<reference evidence="14" key="1">
    <citation type="submission" date="2023-08" db="EMBL/GenBank/DDBJ databases">
        <title>Chromosome-level Genome Assembly of mud carp (Cirrhinus molitorella).</title>
        <authorList>
            <person name="Liu H."/>
        </authorList>
    </citation>
    <scope>NUCLEOTIDE SEQUENCE</scope>
    <source>
        <strain evidence="14">Prfri</strain>
        <tissue evidence="14">Muscle</tissue>
    </source>
</reference>
<dbReference type="EMBL" id="JAUYZG010000005">
    <property type="protein sequence ID" value="KAK2907087.1"/>
    <property type="molecule type" value="Genomic_DNA"/>
</dbReference>
<name>A0AA88TSF0_9TELE</name>
<gene>
    <name evidence="14" type="ORF">Q8A67_006072</name>
</gene>
<evidence type="ECO:0000256" key="2">
    <source>
        <dbReference type="ARBA" id="ARBA00004922"/>
    </source>
</evidence>
<keyword evidence="10" id="KW-0443">Lipid metabolism</keyword>
<evidence type="ECO:0000256" key="4">
    <source>
        <dbReference type="ARBA" id="ARBA00022676"/>
    </source>
</evidence>
<dbReference type="AlphaFoldDB" id="A0AA88TSF0"/>
<keyword evidence="5" id="KW-0808">Transferase</keyword>
<keyword evidence="12" id="KW-0325">Glycoprotein</keyword>
<dbReference type="InterPro" id="IPR002659">
    <property type="entry name" value="Glyco_trans_31"/>
</dbReference>
<evidence type="ECO:0000256" key="1">
    <source>
        <dbReference type="ARBA" id="ARBA00004323"/>
    </source>
</evidence>
<evidence type="ECO:0000256" key="13">
    <source>
        <dbReference type="RuleBase" id="RU363063"/>
    </source>
</evidence>
<keyword evidence="8" id="KW-1133">Transmembrane helix</keyword>
<evidence type="ECO:0000256" key="3">
    <source>
        <dbReference type="ARBA" id="ARBA00008661"/>
    </source>
</evidence>
<evidence type="ECO:0000313" key="14">
    <source>
        <dbReference type="EMBL" id="KAK2907087.1"/>
    </source>
</evidence>
<dbReference type="Gene3D" id="3.90.550.50">
    <property type="match status" value="2"/>
</dbReference>
<dbReference type="EC" id="2.4.1.-" evidence="13"/>
<evidence type="ECO:0000256" key="12">
    <source>
        <dbReference type="ARBA" id="ARBA00023180"/>
    </source>
</evidence>
<organism evidence="14 15">
    <name type="scientific">Cirrhinus molitorella</name>
    <name type="common">mud carp</name>
    <dbReference type="NCBI Taxonomy" id="172907"/>
    <lineage>
        <taxon>Eukaryota</taxon>
        <taxon>Metazoa</taxon>
        <taxon>Chordata</taxon>
        <taxon>Craniata</taxon>
        <taxon>Vertebrata</taxon>
        <taxon>Euteleostomi</taxon>
        <taxon>Actinopterygii</taxon>
        <taxon>Neopterygii</taxon>
        <taxon>Teleostei</taxon>
        <taxon>Ostariophysi</taxon>
        <taxon>Cypriniformes</taxon>
        <taxon>Cyprinidae</taxon>
        <taxon>Labeoninae</taxon>
        <taxon>Labeonini</taxon>
        <taxon>Cirrhinus</taxon>
    </lineage>
</organism>
<comment type="subcellular location">
    <subcellularLocation>
        <location evidence="1 13">Golgi apparatus membrane</location>
        <topology evidence="1 13">Single-pass type II membrane protein</topology>
    </subcellularLocation>
</comment>
<accession>A0AA88TSF0</accession>
<dbReference type="Proteomes" id="UP001187343">
    <property type="component" value="Unassembled WGS sequence"/>
</dbReference>
<proteinExistence type="inferred from homology"/>
<protein>
    <recommendedName>
        <fullName evidence="13">Hexosyltransferase</fullName>
        <ecNumber evidence="13">2.4.1.-</ecNumber>
    </recommendedName>
</protein>
<evidence type="ECO:0000256" key="6">
    <source>
        <dbReference type="ARBA" id="ARBA00022692"/>
    </source>
</evidence>
<keyword evidence="6" id="KW-0812">Transmembrane</keyword>
<dbReference type="GO" id="GO:0008499">
    <property type="term" value="F:N-acetyl-beta-D-glucosaminide beta-(1,3)-galactosyltransferase activity"/>
    <property type="evidence" value="ECO:0007669"/>
    <property type="project" value="TreeGrafter"/>
</dbReference>
<dbReference type="FunFam" id="3.90.550.50:FF:000001">
    <property type="entry name" value="Hexosyltransferase"/>
    <property type="match status" value="2"/>
</dbReference>
<evidence type="ECO:0000256" key="5">
    <source>
        <dbReference type="ARBA" id="ARBA00022679"/>
    </source>
</evidence>
<comment type="pathway">
    <text evidence="2">Protein modification; protein glycosylation.</text>
</comment>
<sequence length="473" mass="53842">MVPVAPHQLEARNTIRSTWGAESSVQGKAVLTLFFVGLTGGSKAQQQLEEESRQHRDLVQSNFVDSYFNLTIKTMVIMDWLATRCPQASYAMKADSDIYLNLENLMNLLLAPNTPRENYMTGHLMIKQLVVRDKTSKWYVSEELYPKREYPTYVQGAGYVFSNDLPEKIVEISKEVMAFNIEDAYVGACLKRLGFAPSSPPDPSQFRLSMQQYKQKDFLSVISVIVGSPNQILRVWKDVDARNAIRSTWGNESSVQGKAVLTLFLVGLTGGPEAQQQLEEESRQHRDLLQSNFVDSYFNLTIKTMVILDWLATRCPQTQYSMKVDSDMYLNLENLMNLLLAPNTPKENYITGMVMWDAPVIRDKGSKWYVSEELYPEPKYPTYLLGMGYVFSNDLSKKLVEASKNVKPFNIEDAYVGACLKQLGVEPSSPPDPSKFKAYLGQYIREDFFRVITTILGSPQQLIDIWKDVKRPT</sequence>
<evidence type="ECO:0000256" key="8">
    <source>
        <dbReference type="ARBA" id="ARBA00022989"/>
    </source>
</evidence>
<dbReference type="GO" id="GO:0000139">
    <property type="term" value="C:Golgi membrane"/>
    <property type="evidence" value="ECO:0007669"/>
    <property type="project" value="UniProtKB-SubCell"/>
</dbReference>
<dbReference type="PANTHER" id="PTHR11214:SF115">
    <property type="entry name" value="HEXOSYLTRANSFERASE"/>
    <property type="match status" value="1"/>
</dbReference>
<evidence type="ECO:0000256" key="11">
    <source>
        <dbReference type="ARBA" id="ARBA00023136"/>
    </source>
</evidence>
<dbReference type="PANTHER" id="PTHR11214">
    <property type="entry name" value="BETA-1,3-N-ACETYLGLUCOSAMINYLTRANSFERASE"/>
    <property type="match status" value="1"/>
</dbReference>
<evidence type="ECO:0000256" key="9">
    <source>
        <dbReference type="ARBA" id="ARBA00023034"/>
    </source>
</evidence>
<keyword evidence="11" id="KW-0472">Membrane</keyword>
<dbReference type="GO" id="GO:0006493">
    <property type="term" value="P:protein O-linked glycosylation"/>
    <property type="evidence" value="ECO:0007669"/>
    <property type="project" value="TreeGrafter"/>
</dbReference>
<keyword evidence="7" id="KW-0735">Signal-anchor</keyword>
<dbReference type="GO" id="GO:0006629">
    <property type="term" value="P:lipid metabolic process"/>
    <property type="evidence" value="ECO:0007669"/>
    <property type="project" value="UniProtKB-KW"/>
</dbReference>
<evidence type="ECO:0000256" key="10">
    <source>
        <dbReference type="ARBA" id="ARBA00023098"/>
    </source>
</evidence>
<comment type="caution">
    <text evidence="14">The sequence shown here is derived from an EMBL/GenBank/DDBJ whole genome shotgun (WGS) entry which is preliminary data.</text>
</comment>
<keyword evidence="15" id="KW-1185">Reference proteome</keyword>
<evidence type="ECO:0000256" key="7">
    <source>
        <dbReference type="ARBA" id="ARBA00022968"/>
    </source>
</evidence>
<dbReference type="Pfam" id="PF01762">
    <property type="entry name" value="Galactosyl_T"/>
    <property type="match status" value="2"/>
</dbReference>